<dbReference type="SUPFAM" id="SSF53850">
    <property type="entry name" value="Periplasmic binding protein-like II"/>
    <property type="match status" value="1"/>
</dbReference>
<evidence type="ECO:0000256" key="1">
    <source>
        <dbReference type="ARBA" id="ARBA00009437"/>
    </source>
</evidence>
<reference evidence="6 7" key="1">
    <citation type="submission" date="2024-07" db="EMBL/GenBank/DDBJ databases">
        <authorList>
            <person name="Pitt A."/>
            <person name="Hahn M.W."/>
        </authorList>
    </citation>
    <scope>NUCLEOTIDE SEQUENCE [LARGE SCALE GENOMIC DNA]</scope>
    <source>
        <strain evidence="6 7">2-AUSEE-184A6</strain>
    </source>
</reference>
<sequence>MNYTLNQLQIFVKVVQTASITKAAEELNLTQPAVSIQIKNFQAQFEIPLLEIIGKKIYVTDFGKEIAASAEGILEQVYAINYKTMAFKDQLIGRLKVSIVSTGKYVLPYYLSDFLKANPGVEISIDVTNRGKVIESLEQNEVDFSLVSDQLESTQFDFIDILKNELVLVGNTETAAMNPSFDYNTFKHELPLIFRESGSGTRKIMESYLKKQGVSSLKRIELMSNEAVKQAVMAGLGYSIMPLIGIKREIKDGYLAIIPREGLPITTDWKLIWHKEKKPSPVAKAFMNFVLENNERIKQSFFN</sequence>
<dbReference type="Pfam" id="PF03466">
    <property type="entry name" value="LysR_substrate"/>
    <property type="match status" value="1"/>
</dbReference>
<evidence type="ECO:0000313" key="6">
    <source>
        <dbReference type="EMBL" id="MFL0206308.1"/>
    </source>
</evidence>
<gene>
    <name evidence="6" type="ORF">V7S74_06095</name>
</gene>
<evidence type="ECO:0000256" key="2">
    <source>
        <dbReference type="ARBA" id="ARBA00023015"/>
    </source>
</evidence>
<keyword evidence="2" id="KW-0805">Transcription regulation</keyword>
<dbReference type="EMBL" id="JBEWZG010000002">
    <property type="protein sequence ID" value="MFL0206308.1"/>
    <property type="molecule type" value="Genomic_DNA"/>
</dbReference>
<dbReference type="Pfam" id="PF00126">
    <property type="entry name" value="HTH_1"/>
    <property type="match status" value="1"/>
</dbReference>
<feature type="domain" description="HTH lysR-type" evidence="5">
    <location>
        <begin position="1"/>
        <end position="60"/>
    </location>
</feature>
<dbReference type="Gene3D" id="1.10.10.10">
    <property type="entry name" value="Winged helix-like DNA-binding domain superfamily/Winged helix DNA-binding domain"/>
    <property type="match status" value="1"/>
</dbReference>
<dbReference type="Proteomes" id="UP001623559">
    <property type="component" value="Unassembled WGS sequence"/>
</dbReference>
<evidence type="ECO:0000256" key="4">
    <source>
        <dbReference type="ARBA" id="ARBA00023163"/>
    </source>
</evidence>
<dbReference type="RefSeq" id="WP_406777886.1">
    <property type="nucleotide sequence ID" value="NZ_JBEWZG010000002.1"/>
</dbReference>
<dbReference type="InterPro" id="IPR000847">
    <property type="entry name" value="LysR_HTH_N"/>
</dbReference>
<dbReference type="PANTHER" id="PTHR30126:SF5">
    <property type="entry name" value="HTH-TYPE TRANSCRIPTIONAL ACTIVATOR CMPR"/>
    <property type="match status" value="1"/>
</dbReference>
<name>A0ABW8SW20_9BACT</name>
<keyword evidence="4" id="KW-0804">Transcription</keyword>
<accession>A0ABW8SW20</accession>
<evidence type="ECO:0000313" key="7">
    <source>
        <dbReference type="Proteomes" id="UP001623559"/>
    </source>
</evidence>
<comment type="caution">
    <text evidence="6">The sequence shown here is derived from an EMBL/GenBank/DDBJ whole genome shotgun (WGS) entry which is preliminary data.</text>
</comment>
<keyword evidence="3" id="KW-0238">DNA-binding</keyword>
<dbReference type="Gene3D" id="3.40.190.290">
    <property type="match status" value="1"/>
</dbReference>
<dbReference type="InterPro" id="IPR036390">
    <property type="entry name" value="WH_DNA-bd_sf"/>
</dbReference>
<dbReference type="PROSITE" id="PS50931">
    <property type="entry name" value="HTH_LYSR"/>
    <property type="match status" value="1"/>
</dbReference>
<proteinExistence type="inferred from homology"/>
<evidence type="ECO:0000259" key="5">
    <source>
        <dbReference type="PROSITE" id="PS50931"/>
    </source>
</evidence>
<dbReference type="SUPFAM" id="SSF46785">
    <property type="entry name" value="Winged helix' DNA-binding domain"/>
    <property type="match status" value="1"/>
</dbReference>
<dbReference type="InterPro" id="IPR036388">
    <property type="entry name" value="WH-like_DNA-bd_sf"/>
</dbReference>
<protein>
    <submittedName>
        <fullName evidence="6">LysR family transcriptional regulator</fullName>
    </submittedName>
</protein>
<evidence type="ECO:0000256" key="3">
    <source>
        <dbReference type="ARBA" id="ARBA00023125"/>
    </source>
</evidence>
<dbReference type="PANTHER" id="PTHR30126">
    <property type="entry name" value="HTH-TYPE TRANSCRIPTIONAL REGULATOR"/>
    <property type="match status" value="1"/>
</dbReference>
<organism evidence="6 7">
    <name type="scientific">Aquirufa novilacunae</name>
    <dbReference type="NCBI Taxonomy" id="3139305"/>
    <lineage>
        <taxon>Bacteria</taxon>
        <taxon>Pseudomonadati</taxon>
        <taxon>Bacteroidota</taxon>
        <taxon>Cytophagia</taxon>
        <taxon>Cytophagales</taxon>
        <taxon>Flectobacillaceae</taxon>
        <taxon>Aquirufa</taxon>
    </lineage>
</organism>
<comment type="similarity">
    <text evidence="1">Belongs to the LysR transcriptional regulatory family.</text>
</comment>
<dbReference type="InterPro" id="IPR005119">
    <property type="entry name" value="LysR_subst-bd"/>
</dbReference>